<sequence length="88" mass="9946">MKKLTGVTKTGFAYSISEKNVRNYELVEALGELDTNPLALPRVMNLLLGKEGTKKLKDHVRDKDGIVDTEKITAELEDIFKAQERLKK</sequence>
<protein>
    <recommendedName>
        <fullName evidence="3">Phage protein</fullName>
    </recommendedName>
</protein>
<proteinExistence type="predicted"/>
<gene>
    <name evidence="1" type="ORF">CJ218_07920</name>
</gene>
<dbReference type="OrthoDB" id="2068092at2"/>
<evidence type="ECO:0000313" key="2">
    <source>
        <dbReference type="Proteomes" id="UP000235670"/>
    </source>
</evidence>
<comment type="caution">
    <text evidence="1">The sequence shown here is derived from an EMBL/GenBank/DDBJ whole genome shotgun (WGS) entry which is preliminary data.</text>
</comment>
<accession>A0A2N6SDE6</accession>
<dbReference type="AlphaFoldDB" id="A0A2N6SDE6"/>
<dbReference type="EMBL" id="PNGT01000009">
    <property type="protein sequence ID" value="PMC51919.1"/>
    <property type="molecule type" value="Genomic_DNA"/>
</dbReference>
<organism evidence="1 2">
    <name type="scientific">Gemella sanguinis</name>
    <dbReference type="NCBI Taxonomy" id="84135"/>
    <lineage>
        <taxon>Bacteria</taxon>
        <taxon>Bacillati</taxon>
        <taxon>Bacillota</taxon>
        <taxon>Bacilli</taxon>
        <taxon>Bacillales</taxon>
        <taxon>Gemellaceae</taxon>
        <taxon>Gemella</taxon>
    </lineage>
</organism>
<reference evidence="1 2" key="1">
    <citation type="submission" date="2017-09" db="EMBL/GenBank/DDBJ databases">
        <title>Bacterial strain isolated from the female urinary microbiota.</title>
        <authorList>
            <person name="Thomas-White K."/>
            <person name="Kumar N."/>
            <person name="Forster S."/>
            <person name="Putonti C."/>
            <person name="Lawley T."/>
            <person name="Wolfe A.J."/>
        </authorList>
    </citation>
    <scope>NUCLEOTIDE SEQUENCE [LARGE SCALE GENOMIC DNA]</scope>
    <source>
        <strain evidence="1 2">UMB0186</strain>
    </source>
</reference>
<dbReference type="Proteomes" id="UP000235670">
    <property type="component" value="Unassembled WGS sequence"/>
</dbReference>
<name>A0A2N6SDE6_9BACL</name>
<dbReference type="RefSeq" id="WP_102190211.1">
    <property type="nucleotide sequence ID" value="NZ_JAPWBU010000003.1"/>
</dbReference>
<evidence type="ECO:0000313" key="1">
    <source>
        <dbReference type="EMBL" id="PMC51919.1"/>
    </source>
</evidence>
<evidence type="ECO:0008006" key="3">
    <source>
        <dbReference type="Google" id="ProtNLM"/>
    </source>
</evidence>